<protein>
    <recommendedName>
        <fullName evidence="2">DGC domain-containing protein</fullName>
    </recommendedName>
</protein>
<evidence type="ECO:0000313" key="1">
    <source>
        <dbReference type="EMBL" id="MPN45719.1"/>
    </source>
</evidence>
<dbReference type="AlphaFoldDB" id="A0A645I5P0"/>
<reference evidence="1" key="1">
    <citation type="submission" date="2019-08" db="EMBL/GenBank/DDBJ databases">
        <authorList>
            <person name="Kucharzyk K."/>
            <person name="Murdoch R.W."/>
            <person name="Higgins S."/>
            <person name="Loffler F."/>
        </authorList>
    </citation>
    <scope>NUCLEOTIDE SEQUENCE</scope>
</reference>
<sequence>MACCTDGKRSITRIVYTCSGCCAEGKASDLVGRKLREEGYARCGHSCLAGIGAGYPRFLKAAQEASEVIVIDGCKMVCAKTMLKKANITATSYILLDMGFSEERDQDTFVTAICQQIMR</sequence>
<organism evidence="1">
    <name type="scientific">bioreactor metagenome</name>
    <dbReference type="NCBI Taxonomy" id="1076179"/>
    <lineage>
        <taxon>unclassified sequences</taxon>
        <taxon>metagenomes</taxon>
        <taxon>ecological metagenomes</taxon>
    </lineage>
</organism>
<proteinExistence type="predicted"/>
<dbReference type="EMBL" id="VSSQ01105820">
    <property type="protein sequence ID" value="MPN45719.1"/>
    <property type="molecule type" value="Genomic_DNA"/>
</dbReference>
<comment type="caution">
    <text evidence="1">The sequence shown here is derived from an EMBL/GenBank/DDBJ whole genome shotgun (WGS) entry which is preliminary data.</text>
</comment>
<evidence type="ECO:0008006" key="2">
    <source>
        <dbReference type="Google" id="ProtNLM"/>
    </source>
</evidence>
<accession>A0A645I5P0</accession>
<dbReference type="Pfam" id="PF08859">
    <property type="entry name" value="DGC"/>
    <property type="match status" value="1"/>
</dbReference>
<name>A0A645I5P0_9ZZZZ</name>
<gene>
    <name evidence="1" type="ORF">SDC9_193289</name>
</gene>
<dbReference type="InterPro" id="IPR014958">
    <property type="entry name" value="DGC"/>
</dbReference>